<proteinExistence type="predicted"/>
<evidence type="ECO:0000313" key="3">
    <source>
        <dbReference type="Proteomes" id="UP000237105"/>
    </source>
</evidence>
<dbReference type="InterPro" id="IPR008480">
    <property type="entry name" value="DUF761_pln"/>
</dbReference>
<evidence type="ECO:0000256" key="1">
    <source>
        <dbReference type="SAM" id="MobiDB-lite"/>
    </source>
</evidence>
<dbReference type="AlphaFoldDB" id="A0A2P5D3L6"/>
<gene>
    <name evidence="2" type="ORF">PanWU01x14_100160</name>
</gene>
<name>A0A2P5D3L6_PARAD</name>
<protein>
    <submittedName>
        <fullName evidence="2">Avr9/Cf-9 rapidly elicited protein</fullName>
    </submittedName>
</protein>
<dbReference type="PANTHER" id="PTHR33265:SF26">
    <property type="entry name" value="OS06G0554600 PROTEIN"/>
    <property type="match status" value="1"/>
</dbReference>
<organism evidence="2 3">
    <name type="scientific">Parasponia andersonii</name>
    <name type="common">Sponia andersonii</name>
    <dbReference type="NCBI Taxonomy" id="3476"/>
    <lineage>
        <taxon>Eukaryota</taxon>
        <taxon>Viridiplantae</taxon>
        <taxon>Streptophyta</taxon>
        <taxon>Embryophyta</taxon>
        <taxon>Tracheophyta</taxon>
        <taxon>Spermatophyta</taxon>
        <taxon>Magnoliopsida</taxon>
        <taxon>eudicotyledons</taxon>
        <taxon>Gunneridae</taxon>
        <taxon>Pentapetalae</taxon>
        <taxon>rosids</taxon>
        <taxon>fabids</taxon>
        <taxon>Rosales</taxon>
        <taxon>Cannabaceae</taxon>
        <taxon>Parasponia</taxon>
    </lineage>
</organism>
<dbReference type="Pfam" id="PF05553">
    <property type="entry name" value="DUF761"/>
    <property type="match status" value="1"/>
</dbReference>
<comment type="caution">
    <text evidence="2">The sequence shown here is derived from an EMBL/GenBank/DDBJ whole genome shotgun (WGS) entry which is preliminary data.</text>
</comment>
<dbReference type="OrthoDB" id="696337at2759"/>
<dbReference type="PANTHER" id="PTHR33265">
    <property type="entry name" value="AVR9/CF-9 RAPIDLY ELICITED PROTEIN-RELATED"/>
    <property type="match status" value="1"/>
</dbReference>
<dbReference type="STRING" id="3476.A0A2P5D3L6"/>
<dbReference type="Proteomes" id="UP000237105">
    <property type="component" value="Unassembled WGS sequence"/>
</dbReference>
<feature type="region of interest" description="Disordered" evidence="1">
    <location>
        <begin position="143"/>
        <end position="165"/>
    </location>
</feature>
<accession>A0A2P5D3L6</accession>
<keyword evidence="3" id="KW-1185">Reference proteome</keyword>
<reference evidence="3" key="1">
    <citation type="submission" date="2016-06" db="EMBL/GenBank/DDBJ databases">
        <title>Parallel loss of symbiosis genes in relatives of nitrogen-fixing non-legume Parasponia.</title>
        <authorList>
            <person name="Van Velzen R."/>
            <person name="Holmer R."/>
            <person name="Bu F."/>
            <person name="Rutten L."/>
            <person name="Van Zeijl A."/>
            <person name="Liu W."/>
            <person name="Santuari L."/>
            <person name="Cao Q."/>
            <person name="Sharma T."/>
            <person name="Shen D."/>
            <person name="Roswanjaya Y."/>
            <person name="Wardhani T."/>
            <person name="Kalhor M.S."/>
            <person name="Jansen J."/>
            <person name="Van den Hoogen J."/>
            <person name="Gungor B."/>
            <person name="Hartog M."/>
            <person name="Hontelez J."/>
            <person name="Verver J."/>
            <person name="Yang W.-C."/>
            <person name="Schijlen E."/>
            <person name="Repin R."/>
            <person name="Schilthuizen M."/>
            <person name="Schranz E."/>
            <person name="Heidstra R."/>
            <person name="Miyata K."/>
            <person name="Fedorova E."/>
            <person name="Kohlen W."/>
            <person name="Bisseling T."/>
            <person name="Smit S."/>
            <person name="Geurts R."/>
        </authorList>
    </citation>
    <scope>NUCLEOTIDE SEQUENCE [LARGE SCALE GENOMIC DNA]</scope>
    <source>
        <strain evidence="3">cv. WU1-14</strain>
    </source>
</reference>
<evidence type="ECO:0000313" key="2">
    <source>
        <dbReference type="EMBL" id="PON67848.1"/>
    </source>
</evidence>
<sequence>MSGEPGPNSSMSALLSTSYLNSSATELTFLTSSFSFSLSLSHAMESSSSSSSSPPLISRKLSNVVRLIMFTIQKGVSTKRKRLMMMMNMIPTDHNILHVMMERGKVLGKSFNDLMIRHNTALGCSSHDVRMSFVSPREYEFSCSSTPPHRSMHPSRLASNKKKPGRYVNGRGGGRYYNNGNSNCNKHVDVGYYKQYYCSNHDDVVSVISSVKSSLRGGGGASTTGGDDEFHVDKAAEEFIERFYRELMLQKWNMAREATAAKAEYRFG</sequence>
<dbReference type="EMBL" id="JXTB01000068">
    <property type="protein sequence ID" value="PON67848.1"/>
    <property type="molecule type" value="Genomic_DNA"/>
</dbReference>